<feature type="transmembrane region" description="Helical" evidence="1">
    <location>
        <begin position="151"/>
        <end position="169"/>
    </location>
</feature>
<evidence type="ECO:0000313" key="3">
    <source>
        <dbReference type="Proteomes" id="UP000015104"/>
    </source>
</evidence>
<dbReference type="AlphaFoldDB" id="T1JU73"/>
<keyword evidence="1" id="KW-1133">Transmembrane helix</keyword>
<dbReference type="HOGENOM" id="CLU_682121_0_0_1"/>
<feature type="transmembrane region" description="Helical" evidence="1">
    <location>
        <begin position="290"/>
        <end position="307"/>
    </location>
</feature>
<evidence type="ECO:0000256" key="1">
    <source>
        <dbReference type="SAM" id="Phobius"/>
    </source>
</evidence>
<accession>T1JU73</accession>
<dbReference type="EMBL" id="CAEY01000457">
    <property type="status" value="NOT_ANNOTATED_CDS"/>
    <property type="molecule type" value="Genomic_DNA"/>
</dbReference>
<keyword evidence="1" id="KW-0472">Membrane</keyword>
<feature type="transmembrane region" description="Helical" evidence="1">
    <location>
        <begin position="262"/>
        <end position="284"/>
    </location>
</feature>
<proteinExistence type="predicted"/>
<reference evidence="2" key="2">
    <citation type="submission" date="2015-06" db="UniProtKB">
        <authorList>
            <consortium name="EnsemblMetazoa"/>
        </authorList>
    </citation>
    <scope>IDENTIFICATION</scope>
</reference>
<dbReference type="Proteomes" id="UP000015104">
    <property type="component" value="Unassembled WGS sequence"/>
</dbReference>
<reference evidence="3" key="1">
    <citation type="submission" date="2011-08" db="EMBL/GenBank/DDBJ databases">
        <authorList>
            <person name="Rombauts S."/>
        </authorList>
    </citation>
    <scope>NUCLEOTIDE SEQUENCE</scope>
    <source>
        <strain evidence="3">London</strain>
    </source>
</reference>
<sequence length="404" mass="46331">MSLSKEFHLFPESKHSIVNFKDQQSTLIVQYLVQNNLVYRNYQDWPILQLFNKIFASIGFVVGCIVLLSSTSILVSRIYMTGSIINEINNAIFFTCLTASGDLATYYDQFFYNPVTFSAKFDEIWKDLMLSGENQVRHDIKQIRRQQRKDVIIFSLGQFWLIIALGIFAPEAKVYWVKIAQYGRRILLFIAAFYYITLVDHLGTCSAFINSAYNSLSRQTKRLSRIRLTMLQDSDRVDQMIYIRNNYEKIGRLIELVNQTHSIFVGAFYLLVIPKCVTLVYDLIYTSSSYLVYHITELFFQALRLLVITRSISMIPAYTTKPRMSILNVSLSTKDPSLIIESELFLQRIYHQSFGITIFGKMLVCPSITGTLITAVVTYFIGIASFNAGSIVSSPTSPDVIQIE</sequence>
<organism evidence="2 3">
    <name type="scientific">Tetranychus urticae</name>
    <name type="common">Two-spotted spider mite</name>
    <dbReference type="NCBI Taxonomy" id="32264"/>
    <lineage>
        <taxon>Eukaryota</taxon>
        <taxon>Metazoa</taxon>
        <taxon>Ecdysozoa</taxon>
        <taxon>Arthropoda</taxon>
        <taxon>Chelicerata</taxon>
        <taxon>Arachnida</taxon>
        <taxon>Acari</taxon>
        <taxon>Acariformes</taxon>
        <taxon>Trombidiformes</taxon>
        <taxon>Prostigmata</taxon>
        <taxon>Eleutherengona</taxon>
        <taxon>Raphignathae</taxon>
        <taxon>Tetranychoidea</taxon>
        <taxon>Tetranychidae</taxon>
        <taxon>Tetranychus</taxon>
    </lineage>
</organism>
<dbReference type="EnsemblMetazoa" id="tetur01g16774.1">
    <property type="protein sequence ID" value="tetur01g16774.1"/>
    <property type="gene ID" value="tetur01g16774"/>
</dbReference>
<keyword evidence="1" id="KW-0812">Transmembrane</keyword>
<keyword evidence="3" id="KW-1185">Reference proteome</keyword>
<protein>
    <submittedName>
        <fullName evidence="2">Uncharacterized protein</fullName>
    </submittedName>
</protein>
<feature type="transmembrane region" description="Helical" evidence="1">
    <location>
        <begin position="54"/>
        <end position="75"/>
    </location>
</feature>
<name>T1JU73_TETUR</name>
<evidence type="ECO:0000313" key="2">
    <source>
        <dbReference type="EnsemblMetazoa" id="tetur01g16774.1"/>
    </source>
</evidence>
<feature type="transmembrane region" description="Helical" evidence="1">
    <location>
        <begin position="189"/>
        <end position="213"/>
    </location>
</feature>